<evidence type="ECO:0000313" key="3">
    <source>
        <dbReference type="Proteomes" id="UP000053902"/>
    </source>
</evidence>
<sequence>MSTNQKATEPSAADEVDVTMTDAGEKNPGEDPDFDEQVRPGDDGKPEVLPDDPDIQGSDGSAGPG</sequence>
<evidence type="ECO:0000313" key="2">
    <source>
        <dbReference type="EMBL" id="CDZ94084.1"/>
    </source>
</evidence>
<protein>
    <submittedName>
        <fullName evidence="2">Uncharacterized protein</fullName>
    </submittedName>
</protein>
<dbReference type="STRING" id="1499686.BN1079_01395"/>
<organism evidence="2 3">
    <name type="scientific">Pseudomonas saudiphocaensis</name>
    <dbReference type="NCBI Taxonomy" id="1499686"/>
    <lineage>
        <taxon>Bacteria</taxon>
        <taxon>Pseudomonadati</taxon>
        <taxon>Pseudomonadota</taxon>
        <taxon>Gammaproteobacteria</taxon>
        <taxon>Pseudomonadales</taxon>
        <taxon>Pseudomonadaceae</taxon>
        <taxon>Pseudomonas</taxon>
    </lineage>
</organism>
<dbReference type="EMBL" id="CCSF01000001">
    <property type="protein sequence ID" value="CDZ94084.1"/>
    <property type="molecule type" value="Genomic_DNA"/>
</dbReference>
<dbReference type="RefSeq" id="WP_037026672.1">
    <property type="nucleotide sequence ID" value="NZ_CCSF01000001.1"/>
</dbReference>
<accession>A0A078LSF2</accession>
<keyword evidence="3" id="KW-1185">Reference proteome</keyword>
<gene>
    <name evidence="2" type="ORF">BN1079_01395</name>
</gene>
<dbReference type="Proteomes" id="UP000053902">
    <property type="component" value="Unassembled WGS sequence"/>
</dbReference>
<name>A0A078LSF2_9PSED</name>
<dbReference type="OrthoDB" id="7029824at2"/>
<dbReference type="HOGENOM" id="CLU_192280_0_0_6"/>
<proteinExistence type="predicted"/>
<dbReference type="AlphaFoldDB" id="A0A078LSF2"/>
<feature type="compositionally biased region" description="Basic and acidic residues" evidence="1">
    <location>
        <begin position="36"/>
        <end position="48"/>
    </location>
</feature>
<evidence type="ECO:0000256" key="1">
    <source>
        <dbReference type="SAM" id="MobiDB-lite"/>
    </source>
</evidence>
<feature type="region of interest" description="Disordered" evidence="1">
    <location>
        <begin position="1"/>
        <end position="65"/>
    </location>
</feature>
<reference evidence="2 3" key="1">
    <citation type="submission" date="2014-07" db="EMBL/GenBank/DDBJ databases">
        <authorList>
            <person name="Urmite Genomes Urmite Genomes"/>
        </authorList>
    </citation>
    <scope>NUCLEOTIDE SEQUENCE [LARGE SCALE GENOMIC DNA]</scope>
    <source>
        <strain evidence="2 3">20_BN</strain>
    </source>
</reference>